<keyword evidence="1" id="KW-1133">Transmembrane helix</keyword>
<sequence>MRQQRYLYISSVILILCFIFGAQTEVSARQTNLSGLWGDSIQVHHHTDSIALQDTVRSEWSDIHQKELEKLEAPVDTAALIRQNDSIQQTMLQQQPAETKKKRWLPVPNNSIWLGLVIPGAGQIYNHKYWKLPIIYGGFLGCTYALTWNTKMYKDYSQAYQDIMSDNPENDSYMDVIKNGITKEDVLNNLDYYQNIFRQRKDAFRRQRDLSIIAFIAVYLLSVVDAYVDAELSNFDISDDLTMTLEPTIFNDAYRGRPQGIGIQCNIKF</sequence>
<dbReference type="InterPro" id="IPR043738">
    <property type="entry name" value="DUF5683"/>
</dbReference>
<feature type="transmembrane region" description="Helical" evidence="1">
    <location>
        <begin position="6"/>
        <end position="22"/>
    </location>
</feature>
<dbReference type="RefSeq" id="WP_269877762.1">
    <property type="nucleotide sequence ID" value="NZ_JAPZVM010000004.1"/>
</dbReference>
<dbReference type="EMBL" id="JAPZVM010000004">
    <property type="protein sequence ID" value="MCZ8372561.1"/>
    <property type="molecule type" value="Genomic_DNA"/>
</dbReference>
<name>A0ABT4PHM9_9BACT</name>
<keyword evidence="4" id="KW-1185">Reference proteome</keyword>
<evidence type="ECO:0000313" key="4">
    <source>
        <dbReference type="Proteomes" id="UP001141933"/>
    </source>
</evidence>
<gene>
    <name evidence="3" type="ORF">O6P32_07545</name>
</gene>
<evidence type="ECO:0000256" key="1">
    <source>
        <dbReference type="SAM" id="Phobius"/>
    </source>
</evidence>
<comment type="caution">
    <text evidence="3">The sequence shown here is derived from an EMBL/GenBank/DDBJ whole genome shotgun (WGS) entry which is preliminary data.</text>
</comment>
<accession>A0ABT4PHM9</accession>
<keyword evidence="1" id="KW-0812">Transmembrane</keyword>
<evidence type="ECO:0000259" key="2">
    <source>
        <dbReference type="Pfam" id="PF18935"/>
    </source>
</evidence>
<reference evidence="3" key="1">
    <citation type="submission" date="2022-12" db="EMBL/GenBank/DDBJ databases">
        <title>Phocaeicola acetigenes sp. nov., isolated feces from a healthy human.</title>
        <authorList>
            <person name="Do H."/>
            <person name="Ha Y.B."/>
            <person name="Kim J.-S."/>
            <person name="Suh M.K."/>
            <person name="Kim H.S."/>
            <person name="Lee J.-S."/>
        </authorList>
    </citation>
    <scope>NUCLEOTIDE SEQUENCE</scope>
    <source>
        <strain evidence="3">KGMB11183</strain>
    </source>
</reference>
<proteinExistence type="predicted"/>
<feature type="transmembrane region" description="Helical" evidence="1">
    <location>
        <begin position="210"/>
        <end position="228"/>
    </location>
</feature>
<dbReference type="Pfam" id="PF18935">
    <property type="entry name" value="DUF5683"/>
    <property type="match status" value="1"/>
</dbReference>
<protein>
    <submittedName>
        <fullName evidence="3">DUF5683 domain-containing protein</fullName>
    </submittedName>
</protein>
<keyword evidence="1" id="KW-0472">Membrane</keyword>
<feature type="domain" description="DUF5683" evidence="2">
    <location>
        <begin position="106"/>
        <end position="269"/>
    </location>
</feature>
<organism evidence="3 4">
    <name type="scientific">Phocaeicola acetigenes</name>
    <dbReference type="NCBI Taxonomy" id="3016083"/>
    <lineage>
        <taxon>Bacteria</taxon>
        <taxon>Pseudomonadati</taxon>
        <taxon>Bacteroidota</taxon>
        <taxon>Bacteroidia</taxon>
        <taxon>Bacteroidales</taxon>
        <taxon>Bacteroidaceae</taxon>
        <taxon>Phocaeicola</taxon>
    </lineage>
</organism>
<evidence type="ECO:0000313" key="3">
    <source>
        <dbReference type="EMBL" id="MCZ8372561.1"/>
    </source>
</evidence>
<dbReference type="Proteomes" id="UP001141933">
    <property type="component" value="Unassembled WGS sequence"/>
</dbReference>